<evidence type="ECO:0000256" key="4">
    <source>
        <dbReference type="ARBA" id="ARBA00022475"/>
    </source>
</evidence>
<reference evidence="15" key="1">
    <citation type="submission" date="2020-10" db="EMBL/GenBank/DDBJ databases">
        <authorList>
            <person name="Han B."/>
            <person name="Lu T."/>
            <person name="Zhao Q."/>
            <person name="Huang X."/>
            <person name="Zhao Y."/>
        </authorList>
    </citation>
    <scope>NUCLEOTIDE SEQUENCE</scope>
</reference>
<dbReference type="Pfam" id="PF19584">
    <property type="entry name" value="MCAfunc"/>
    <property type="match status" value="1"/>
</dbReference>
<dbReference type="Gene3D" id="1.10.510.10">
    <property type="entry name" value="Transferase(Phosphotransferase) domain 1"/>
    <property type="match status" value="1"/>
</dbReference>
<dbReference type="InterPro" id="IPR059179">
    <property type="entry name" value="MLKL-like_MCAfunc"/>
</dbReference>
<dbReference type="AlphaFoldDB" id="A0A811QF32"/>
<keyword evidence="8" id="KW-0067">ATP-binding</keyword>
<protein>
    <recommendedName>
        <fullName evidence="14">Protein kinase domain-containing protein</fullName>
    </recommendedName>
</protein>
<dbReference type="InterPro" id="IPR000719">
    <property type="entry name" value="Prot_kinase_dom"/>
</dbReference>
<dbReference type="PANTHER" id="PTHR27006:SF627">
    <property type="entry name" value="PROTEIN KINASE DOMAIN-CONTAINING PROTEIN"/>
    <property type="match status" value="1"/>
</dbReference>
<dbReference type="InterPro" id="IPR008271">
    <property type="entry name" value="Ser/Thr_kinase_AS"/>
</dbReference>
<dbReference type="GO" id="GO:0004672">
    <property type="term" value="F:protein kinase activity"/>
    <property type="evidence" value="ECO:0007669"/>
    <property type="project" value="InterPro"/>
</dbReference>
<evidence type="ECO:0000313" key="15">
    <source>
        <dbReference type="EMBL" id="CAD6255365.1"/>
    </source>
</evidence>
<dbReference type="GO" id="GO:0002229">
    <property type="term" value="P:defense response to oomycetes"/>
    <property type="evidence" value="ECO:0007669"/>
    <property type="project" value="UniProtKB-ARBA"/>
</dbReference>
<comment type="similarity">
    <text evidence="3">In the C-terminal section; belongs to the protein kinase superfamily. Ser/Thr protein kinase family.</text>
</comment>
<dbReference type="Pfam" id="PF07714">
    <property type="entry name" value="PK_Tyr_Ser-Thr"/>
    <property type="match status" value="1"/>
</dbReference>
<dbReference type="GO" id="GO:0007166">
    <property type="term" value="P:cell surface receptor signaling pathway"/>
    <property type="evidence" value="ECO:0007669"/>
    <property type="project" value="InterPro"/>
</dbReference>
<dbReference type="InterPro" id="IPR036537">
    <property type="entry name" value="Adaptor_Cbl_N_dom_sf"/>
</dbReference>
<keyword evidence="5" id="KW-0812">Transmembrane</keyword>
<dbReference type="CDD" id="cd21037">
    <property type="entry name" value="MLKL_NTD"/>
    <property type="match status" value="1"/>
</dbReference>
<evidence type="ECO:0000256" key="11">
    <source>
        <dbReference type="ARBA" id="ARBA00023170"/>
    </source>
</evidence>
<feature type="domain" description="Protein kinase" evidence="14">
    <location>
        <begin position="254"/>
        <end position="524"/>
    </location>
</feature>
<evidence type="ECO:0000256" key="8">
    <source>
        <dbReference type="ARBA" id="ARBA00022840"/>
    </source>
</evidence>
<evidence type="ECO:0000256" key="3">
    <source>
        <dbReference type="ARBA" id="ARBA00010217"/>
    </source>
</evidence>
<comment type="caution">
    <text evidence="15">The sequence shown here is derived from an EMBL/GenBank/DDBJ whole genome shotgun (WGS) entry which is preliminary data.</text>
</comment>
<evidence type="ECO:0000256" key="13">
    <source>
        <dbReference type="SAM" id="MobiDB-lite"/>
    </source>
</evidence>
<keyword evidence="16" id="KW-1185">Reference proteome</keyword>
<proteinExistence type="inferred from homology"/>
<evidence type="ECO:0000256" key="5">
    <source>
        <dbReference type="ARBA" id="ARBA00022692"/>
    </source>
</evidence>
<dbReference type="Gene3D" id="3.30.200.20">
    <property type="entry name" value="Phosphorylase Kinase, domain 1"/>
    <property type="match status" value="1"/>
</dbReference>
<dbReference type="Gene3D" id="1.20.930.20">
    <property type="entry name" value="Adaptor protein Cbl, N-terminal domain"/>
    <property type="match status" value="1"/>
</dbReference>
<keyword evidence="11" id="KW-0675">Receptor</keyword>
<keyword evidence="9" id="KW-1133">Transmembrane helix</keyword>
<name>A0A811QF32_9POAL</name>
<gene>
    <name evidence="15" type="ORF">NCGR_LOCUS38913</name>
</gene>
<dbReference type="InterPro" id="IPR011009">
    <property type="entry name" value="Kinase-like_dom_sf"/>
</dbReference>
<evidence type="ECO:0000256" key="1">
    <source>
        <dbReference type="ARBA" id="ARBA00004251"/>
    </source>
</evidence>
<sequence>MVLWNGLGQAATVAQLSGLDAGGLIWMIIQAVQTAQRNREECRQLANHVMIISDLLQLLQQPGMMSSPQISRPLDGLKDTLRQAYMLVTSCQRSSTIYRFFMAGNRAQQFRDVRNKIDSYLRIFPLMSHIDTRYFMNRFCRGAQPQASEEALGSFTSNLSADARSEASAFDENESAEVREGTESLSVGQQQEGLSVGYGNAELLPSIRNPFRWLVWWVQREASTAQSINRLIGHQGIGFTVFSFSQLAASTNNFSSSNIVGRISHGNVYKGVLSNGVHVAIKTRREDTSGVSDFQNELQIVRNLQHANIIKLVGCCIEGDNRIIVYEYMTSGNLSHKIHEVRAGCSLAWPVRFQIIEGIAHGTVYLHQHSRARVVHRDLKPTNILLDHDMTPVITDFGIAEVLNSDEDEKATDAVVGTCGYMDPEYFCTNIISTKSDVYAFGVTLLEIITALPATYGSERQASLVGYAWKLWSLGRAVELIDPSLSDESRIVEILRCIQIALLCVQFNRADRPTISDVLMMLKLESMTLPVPRPHEDPWSYRVRGWSEDDIETATSTSYTSAVCLTEEEESSSYFS</sequence>
<dbReference type="InterPro" id="IPR001245">
    <property type="entry name" value="Ser-Thr/Tyr_kinase_cat_dom"/>
</dbReference>
<dbReference type="SMART" id="SM00220">
    <property type="entry name" value="S_TKc"/>
    <property type="match status" value="1"/>
</dbReference>
<dbReference type="FunFam" id="3.30.200.20:FF:000268">
    <property type="entry name" value="probable receptor-like serine/threonine-protein kinase At5g57670"/>
    <property type="match status" value="1"/>
</dbReference>
<comment type="subcellular location">
    <subcellularLocation>
        <location evidence="1">Cell membrane</location>
        <topology evidence="1">Single-pass type I membrane protein</topology>
    </subcellularLocation>
</comment>
<dbReference type="Proteomes" id="UP000604825">
    <property type="component" value="Unassembled WGS sequence"/>
</dbReference>
<organism evidence="15 16">
    <name type="scientific">Miscanthus lutarioriparius</name>
    <dbReference type="NCBI Taxonomy" id="422564"/>
    <lineage>
        <taxon>Eukaryota</taxon>
        <taxon>Viridiplantae</taxon>
        <taxon>Streptophyta</taxon>
        <taxon>Embryophyta</taxon>
        <taxon>Tracheophyta</taxon>
        <taxon>Spermatophyta</taxon>
        <taxon>Magnoliopsida</taxon>
        <taxon>Liliopsida</taxon>
        <taxon>Poales</taxon>
        <taxon>Poaceae</taxon>
        <taxon>PACMAD clade</taxon>
        <taxon>Panicoideae</taxon>
        <taxon>Andropogonodae</taxon>
        <taxon>Andropogoneae</taxon>
        <taxon>Saccharinae</taxon>
        <taxon>Miscanthus</taxon>
    </lineage>
</organism>
<evidence type="ECO:0000259" key="14">
    <source>
        <dbReference type="PROSITE" id="PS50011"/>
    </source>
</evidence>
<dbReference type="OrthoDB" id="547665at2759"/>
<accession>A0A811QF32</accession>
<evidence type="ECO:0000256" key="9">
    <source>
        <dbReference type="ARBA" id="ARBA00022989"/>
    </source>
</evidence>
<dbReference type="PANTHER" id="PTHR27006">
    <property type="entry name" value="PROMASTIGOTE SURFACE ANTIGEN PROTEIN PSA"/>
    <property type="match status" value="1"/>
</dbReference>
<keyword evidence="12" id="KW-0325">Glycoprotein</keyword>
<dbReference type="EMBL" id="CAJGYO010000010">
    <property type="protein sequence ID" value="CAD6255365.1"/>
    <property type="molecule type" value="Genomic_DNA"/>
</dbReference>
<dbReference type="GO" id="GO:0005886">
    <property type="term" value="C:plasma membrane"/>
    <property type="evidence" value="ECO:0007669"/>
    <property type="project" value="UniProtKB-SubCell"/>
</dbReference>
<dbReference type="PROSITE" id="PS00108">
    <property type="entry name" value="PROTEIN_KINASE_ST"/>
    <property type="match status" value="1"/>
</dbReference>
<keyword evidence="6" id="KW-0732">Signal</keyword>
<keyword evidence="7" id="KW-0547">Nucleotide-binding</keyword>
<dbReference type="FunFam" id="1.10.510.10:FF:000240">
    <property type="entry name" value="Lectin-domain containing receptor kinase A4.3"/>
    <property type="match status" value="1"/>
</dbReference>
<evidence type="ECO:0000256" key="6">
    <source>
        <dbReference type="ARBA" id="ARBA00022729"/>
    </source>
</evidence>
<keyword evidence="4" id="KW-1003">Cell membrane</keyword>
<comment type="similarity">
    <text evidence="2">In the N-terminal section; belongs to the leguminous lectin family.</text>
</comment>
<evidence type="ECO:0000256" key="2">
    <source>
        <dbReference type="ARBA" id="ARBA00008536"/>
    </source>
</evidence>
<feature type="region of interest" description="Disordered" evidence="13">
    <location>
        <begin position="169"/>
        <end position="188"/>
    </location>
</feature>
<dbReference type="InterPro" id="IPR045766">
    <property type="entry name" value="MCAfunc"/>
</dbReference>
<evidence type="ECO:0000256" key="7">
    <source>
        <dbReference type="ARBA" id="ARBA00022741"/>
    </source>
</evidence>
<dbReference type="SUPFAM" id="SSF56112">
    <property type="entry name" value="Protein kinase-like (PK-like)"/>
    <property type="match status" value="1"/>
</dbReference>
<keyword evidence="10" id="KW-0472">Membrane</keyword>
<evidence type="ECO:0000256" key="10">
    <source>
        <dbReference type="ARBA" id="ARBA00023136"/>
    </source>
</evidence>
<dbReference type="PROSITE" id="PS50011">
    <property type="entry name" value="PROTEIN_KINASE_DOM"/>
    <property type="match status" value="1"/>
</dbReference>
<dbReference type="GO" id="GO:0005524">
    <property type="term" value="F:ATP binding"/>
    <property type="evidence" value="ECO:0007669"/>
    <property type="project" value="UniProtKB-KW"/>
</dbReference>
<evidence type="ECO:0000256" key="12">
    <source>
        <dbReference type="ARBA" id="ARBA00023180"/>
    </source>
</evidence>
<evidence type="ECO:0000313" key="16">
    <source>
        <dbReference type="Proteomes" id="UP000604825"/>
    </source>
</evidence>
<dbReference type="CDD" id="cd14066">
    <property type="entry name" value="STKc_IRAK"/>
    <property type="match status" value="1"/>
</dbReference>